<evidence type="ECO:0000313" key="3">
    <source>
        <dbReference type="EMBL" id="BCL60662.1"/>
    </source>
</evidence>
<dbReference type="PROSITE" id="PS51371">
    <property type="entry name" value="CBS"/>
    <property type="match status" value="2"/>
</dbReference>
<reference evidence="3" key="1">
    <citation type="submission" date="2020-09" db="EMBL/GenBank/DDBJ databases">
        <title>Desulfogranum mesoprofundum gen. nov., sp. nov., a novel mesophilic, sulfate-reducing chemolithoautotroph isolated from a deep-sea hydrothermal vent chimney in the Suiyo Seamount.</title>
        <authorList>
            <person name="Hashimoto Y."/>
            <person name="Nakagawa S."/>
        </authorList>
    </citation>
    <scope>NUCLEOTIDE SEQUENCE</scope>
    <source>
        <strain evidence="3">KT2</strain>
    </source>
</reference>
<evidence type="ECO:0000313" key="4">
    <source>
        <dbReference type="Proteomes" id="UP000826725"/>
    </source>
</evidence>
<dbReference type="Pfam" id="PF00571">
    <property type="entry name" value="CBS"/>
    <property type="match status" value="2"/>
</dbReference>
<dbReference type="AlphaFoldDB" id="A0A8D5FVI4"/>
<dbReference type="InterPro" id="IPR005835">
    <property type="entry name" value="NTP_transferase_dom"/>
</dbReference>
<evidence type="ECO:0000259" key="2">
    <source>
        <dbReference type="PROSITE" id="PS51371"/>
    </source>
</evidence>
<feature type="domain" description="CBS" evidence="2">
    <location>
        <begin position="1"/>
        <end position="60"/>
    </location>
</feature>
<dbReference type="SMART" id="SM00116">
    <property type="entry name" value="CBS"/>
    <property type="match status" value="1"/>
</dbReference>
<protein>
    <submittedName>
        <fullName evidence="3">Mannose-1-phosphate guanylyltransferase</fullName>
    </submittedName>
</protein>
<organism evidence="3 4">
    <name type="scientific">Desulfomarina profundi</name>
    <dbReference type="NCBI Taxonomy" id="2772557"/>
    <lineage>
        <taxon>Bacteria</taxon>
        <taxon>Pseudomonadati</taxon>
        <taxon>Thermodesulfobacteriota</taxon>
        <taxon>Desulfobulbia</taxon>
        <taxon>Desulfobulbales</taxon>
        <taxon>Desulfobulbaceae</taxon>
        <taxon>Desulfomarina</taxon>
    </lineage>
</organism>
<keyword evidence="4" id="KW-1185">Reference proteome</keyword>
<dbReference type="InterPro" id="IPR050486">
    <property type="entry name" value="Mannose-1P_guanyltransferase"/>
</dbReference>
<accession>A0A8D5FVI4</accession>
<dbReference type="GO" id="GO:0016779">
    <property type="term" value="F:nucleotidyltransferase activity"/>
    <property type="evidence" value="ECO:0007669"/>
    <property type="project" value="UniProtKB-KW"/>
</dbReference>
<proteinExistence type="predicted"/>
<feature type="domain" description="CBS" evidence="2">
    <location>
        <begin position="66"/>
        <end position="122"/>
    </location>
</feature>
<dbReference type="InterPro" id="IPR000644">
    <property type="entry name" value="CBS_dom"/>
</dbReference>
<dbReference type="EMBL" id="AP024086">
    <property type="protein sequence ID" value="BCL60662.1"/>
    <property type="molecule type" value="Genomic_DNA"/>
</dbReference>
<keyword evidence="3" id="KW-0548">Nucleotidyltransferase</keyword>
<dbReference type="PANTHER" id="PTHR22572">
    <property type="entry name" value="SUGAR-1-PHOSPHATE GUANYL TRANSFERASE"/>
    <property type="match status" value="1"/>
</dbReference>
<evidence type="ECO:0000256" key="1">
    <source>
        <dbReference type="PROSITE-ProRule" id="PRU00703"/>
    </source>
</evidence>
<keyword evidence="3" id="KW-0808">Transferase</keyword>
<dbReference type="CDD" id="cd06426">
    <property type="entry name" value="NTP_transferase_like_2"/>
    <property type="match status" value="1"/>
</dbReference>
<name>A0A8D5FVI4_9BACT</name>
<dbReference type="Proteomes" id="UP000826725">
    <property type="component" value="Chromosome"/>
</dbReference>
<gene>
    <name evidence="3" type="ORF">DGMP_13550</name>
</gene>
<dbReference type="Pfam" id="PF00483">
    <property type="entry name" value="NTP_transferase"/>
    <property type="match status" value="1"/>
</dbReference>
<dbReference type="CDD" id="cd04607">
    <property type="entry name" value="CBS_pair_NTP_transferase_assoc"/>
    <property type="match status" value="1"/>
</dbReference>
<dbReference type="KEGG" id="dbk:DGMP_13550"/>
<sequence>MSDWKKTCLGPNAPLVEAIQVLSQGAMRIVLVVDQKNRLLGTVTDGDIRRALIRHCAMDTPVAQFMSRNPTVASVKDDRNHILLLMQRRDILQIPLVDSENVVVGLETFQGLNKRPFYENPVFLMAGGFGKRLRPLTLDTPKPLLKVGKKPILENILEQFIECGFHNFFISTHYKAKMLKDYFGDGEKWNVSIRYVYEEEPCGTAGALGLLPEDLPQLPVIVMNGDLLTKVNFEHLLEFHNESEGIATMCVREYDFQVPYGVVKARDNKMIGIEEKPIHKFFVNAGIYVLDLEIVRSVEGGKYLDMPDLLETCVDRGDTVTMFPIHEFWLDIGNMPDYKRANSEDFIVQNGY</sequence>
<keyword evidence="1" id="KW-0129">CBS domain</keyword>